<feature type="domain" description="AprE-like beta-barrel" evidence="12">
    <location>
        <begin position="333"/>
        <end position="422"/>
    </location>
</feature>
<dbReference type="Proteomes" id="UP000241764">
    <property type="component" value="Unassembled WGS sequence"/>
</dbReference>
<keyword evidence="10" id="KW-0175">Coiled coil</keyword>
<dbReference type="GO" id="GO:0009306">
    <property type="term" value="P:protein secretion"/>
    <property type="evidence" value="ECO:0007669"/>
    <property type="project" value="InterPro"/>
</dbReference>
<comment type="subcellular location">
    <subcellularLocation>
        <location evidence="1 9">Cell inner membrane</location>
        <topology evidence="1 9">Single-pass membrane protein</topology>
    </subcellularLocation>
</comment>
<evidence type="ECO:0000256" key="4">
    <source>
        <dbReference type="ARBA" id="ARBA00022475"/>
    </source>
</evidence>
<dbReference type="InterPro" id="IPR058982">
    <property type="entry name" value="Beta-barrel_AprE"/>
</dbReference>
<dbReference type="GO" id="GO:0005886">
    <property type="term" value="C:plasma membrane"/>
    <property type="evidence" value="ECO:0007669"/>
    <property type="project" value="UniProtKB-SubCell"/>
</dbReference>
<dbReference type="InterPro" id="IPR006144">
    <property type="entry name" value="Secretion_HlyD_CS"/>
</dbReference>
<feature type="transmembrane region" description="Helical" evidence="9">
    <location>
        <begin position="21"/>
        <end position="45"/>
    </location>
</feature>
<dbReference type="PROSITE" id="PS00543">
    <property type="entry name" value="HLYD_FAMILY"/>
    <property type="match status" value="1"/>
</dbReference>
<evidence type="ECO:0000256" key="2">
    <source>
        <dbReference type="ARBA" id="ARBA00009477"/>
    </source>
</evidence>
<keyword evidence="8 9" id="KW-0472">Membrane</keyword>
<evidence type="ECO:0000259" key="11">
    <source>
        <dbReference type="Pfam" id="PF25994"/>
    </source>
</evidence>
<evidence type="ECO:0000256" key="7">
    <source>
        <dbReference type="ARBA" id="ARBA00022989"/>
    </source>
</evidence>
<proteinExistence type="inferred from homology"/>
<protein>
    <recommendedName>
        <fullName evidence="9">Membrane fusion protein (MFP) family protein</fullName>
    </recommendedName>
</protein>
<evidence type="ECO:0000259" key="12">
    <source>
        <dbReference type="Pfam" id="PF26002"/>
    </source>
</evidence>
<keyword evidence="7 9" id="KW-1133">Transmembrane helix</keyword>
<organism evidence="13 14">
    <name type="scientific">Phyllobacterium sophorae</name>
    <dbReference type="NCBI Taxonomy" id="1520277"/>
    <lineage>
        <taxon>Bacteria</taxon>
        <taxon>Pseudomonadati</taxon>
        <taxon>Pseudomonadota</taxon>
        <taxon>Alphaproteobacteria</taxon>
        <taxon>Hyphomicrobiales</taxon>
        <taxon>Phyllobacteriaceae</taxon>
        <taxon>Phyllobacterium</taxon>
    </lineage>
</organism>
<dbReference type="Pfam" id="PF26002">
    <property type="entry name" value="Beta-barrel_AprE"/>
    <property type="match status" value="1"/>
</dbReference>
<dbReference type="Gene3D" id="2.40.50.100">
    <property type="match status" value="1"/>
</dbReference>
<evidence type="ECO:0000256" key="10">
    <source>
        <dbReference type="SAM" id="Coils"/>
    </source>
</evidence>
<feature type="coiled-coil region" evidence="10">
    <location>
        <begin position="242"/>
        <end position="291"/>
    </location>
</feature>
<evidence type="ECO:0000313" key="13">
    <source>
        <dbReference type="EMBL" id="PSH61764.1"/>
    </source>
</evidence>
<accession>A0A2P7B5L9</accession>
<reference evidence="14" key="1">
    <citation type="submission" date="2017-11" db="EMBL/GenBank/DDBJ databases">
        <authorList>
            <person name="Kuznetsova I."/>
            <person name="Sazanova A."/>
            <person name="Chirak E."/>
            <person name="Safronova V."/>
            <person name="Willems A."/>
        </authorList>
    </citation>
    <scope>NUCLEOTIDE SEQUENCE [LARGE SCALE GENOMIC DNA]</scope>
    <source>
        <strain evidence="14">CCBAU 03422</strain>
    </source>
</reference>
<evidence type="ECO:0000256" key="5">
    <source>
        <dbReference type="ARBA" id="ARBA00022519"/>
    </source>
</evidence>
<dbReference type="Gene3D" id="2.40.30.170">
    <property type="match status" value="1"/>
</dbReference>
<gene>
    <name evidence="13" type="ORF">CU103_20715</name>
</gene>
<dbReference type="PANTHER" id="PTHR30386:SF17">
    <property type="entry name" value="ALKALINE PROTEASE SECRETION PROTEIN APRE"/>
    <property type="match status" value="1"/>
</dbReference>
<dbReference type="PANTHER" id="PTHR30386">
    <property type="entry name" value="MEMBRANE FUSION SUBUNIT OF EMRAB-TOLC MULTIDRUG EFFLUX PUMP"/>
    <property type="match status" value="1"/>
</dbReference>
<dbReference type="InterPro" id="IPR050739">
    <property type="entry name" value="MFP"/>
</dbReference>
<evidence type="ECO:0000256" key="6">
    <source>
        <dbReference type="ARBA" id="ARBA00022692"/>
    </source>
</evidence>
<evidence type="ECO:0000256" key="3">
    <source>
        <dbReference type="ARBA" id="ARBA00022448"/>
    </source>
</evidence>
<evidence type="ECO:0000313" key="14">
    <source>
        <dbReference type="Proteomes" id="UP000241764"/>
    </source>
</evidence>
<dbReference type="Pfam" id="PF25994">
    <property type="entry name" value="HH_AprE"/>
    <property type="match status" value="1"/>
</dbReference>
<dbReference type="NCBIfam" id="TIGR01843">
    <property type="entry name" value="type_I_hlyD"/>
    <property type="match status" value="1"/>
</dbReference>
<feature type="coiled-coil region" evidence="10">
    <location>
        <begin position="162"/>
        <end position="196"/>
    </location>
</feature>
<dbReference type="AlphaFoldDB" id="A0A2P7B5L9"/>
<comment type="similarity">
    <text evidence="2 9">Belongs to the membrane fusion protein (MFP) (TC 8.A.1) family.</text>
</comment>
<dbReference type="OrthoDB" id="9810980at2"/>
<evidence type="ECO:0000256" key="9">
    <source>
        <dbReference type="RuleBase" id="RU365093"/>
    </source>
</evidence>
<keyword evidence="5 9" id="KW-0997">Cell inner membrane</keyword>
<keyword evidence="6 9" id="KW-0812">Transmembrane</keyword>
<dbReference type="EMBL" id="PGGM01000011">
    <property type="protein sequence ID" value="PSH61764.1"/>
    <property type="molecule type" value="Genomic_DNA"/>
</dbReference>
<feature type="domain" description="AprE-like long alpha-helical hairpin" evidence="11">
    <location>
        <begin position="102"/>
        <end position="290"/>
    </location>
</feature>
<keyword evidence="3 9" id="KW-0813">Transport</keyword>
<evidence type="ECO:0000256" key="8">
    <source>
        <dbReference type="ARBA" id="ARBA00023136"/>
    </source>
</evidence>
<name>A0A2P7B5L9_9HYPH</name>
<sequence>MAEFSAPSRPFRGKPPRESDGIGANLLFGLAVTMFLVGGVGFWAARATLAGAVIAGGTVVVESNVKKVQHQEGGIVGELLVREGDRVNAGDVLLRLDETMTRANLQIVSKQLDRTVVRQARLDAERRGLSDMKLPESLERRTSEPEIAVLAAGERTLFESRVRALAGAKAQLKTRAEQFEQQIEGLKAQQQSVAESLLLVSEDMVAIEGLHKKKIVSMERLTNLRLEVSRFGGEAGKLVASIAEIRGKISETELQILALEEEMRKEAATGLREAEGEEAELIERKIMAENQLARIDVRAPQSGIVQELAVHTVGGVIGAGETVMLIVPAADGLVVDARIAPASIDDVEPGQPVLIRFSAFDANTTPECKGTVNRVSADLIKDAQAQLAYFVARIAIDDEKACLLGAKRLVPGMPAEVHIQTGERSVWSYVMKPLSDQFSRAFRE</sequence>
<keyword evidence="14" id="KW-1185">Reference proteome</keyword>
<comment type="caution">
    <text evidence="13">The sequence shown here is derived from an EMBL/GenBank/DDBJ whole genome shotgun (WGS) entry which is preliminary data.</text>
</comment>
<dbReference type="InterPro" id="IPR010129">
    <property type="entry name" value="T1SS_HlyD"/>
</dbReference>
<dbReference type="InterPro" id="IPR058781">
    <property type="entry name" value="HH_AprE-like"/>
</dbReference>
<dbReference type="RefSeq" id="WP_106665937.1">
    <property type="nucleotide sequence ID" value="NZ_PGGM01000011.1"/>
</dbReference>
<evidence type="ECO:0000256" key="1">
    <source>
        <dbReference type="ARBA" id="ARBA00004377"/>
    </source>
</evidence>
<keyword evidence="4 9" id="KW-1003">Cell membrane</keyword>
<dbReference type="PRINTS" id="PR01490">
    <property type="entry name" value="RTXTOXIND"/>
</dbReference>